<evidence type="ECO:0000256" key="7">
    <source>
        <dbReference type="ARBA" id="ARBA00022840"/>
    </source>
</evidence>
<dbReference type="Proteomes" id="UP000774326">
    <property type="component" value="Unassembled WGS sequence"/>
</dbReference>
<comment type="caution">
    <text evidence="14">The sequence shown here is derived from an EMBL/GenBank/DDBJ whole genome shotgun (WGS) entry which is preliminary data.</text>
</comment>
<dbReference type="InterPro" id="IPR036420">
    <property type="entry name" value="BRCT_dom_sf"/>
</dbReference>
<dbReference type="Pfam" id="PF08519">
    <property type="entry name" value="RFC1"/>
    <property type="match status" value="1"/>
</dbReference>
<evidence type="ECO:0000256" key="8">
    <source>
        <dbReference type="ARBA" id="ARBA00023125"/>
    </source>
</evidence>
<dbReference type="PANTHER" id="PTHR23389:SF6">
    <property type="entry name" value="REPLICATION FACTOR C SUBUNIT 1"/>
    <property type="match status" value="1"/>
</dbReference>
<dbReference type="CDD" id="cd18140">
    <property type="entry name" value="HLD_clamp_RFC"/>
    <property type="match status" value="1"/>
</dbReference>
<dbReference type="FunFam" id="1.10.8.60:FF:000021">
    <property type="entry name" value="Replication factor C subunit 1"/>
    <property type="match status" value="1"/>
</dbReference>
<comment type="similarity">
    <text evidence="2 10">Belongs to the activator 1 large subunit family.</text>
</comment>
<feature type="compositionally biased region" description="Acidic residues" evidence="12">
    <location>
        <begin position="873"/>
        <end position="889"/>
    </location>
</feature>
<evidence type="ECO:0000256" key="4">
    <source>
        <dbReference type="ARBA" id="ARBA00022553"/>
    </source>
</evidence>
<dbReference type="InterPro" id="IPR008921">
    <property type="entry name" value="DNA_pol3_clamp-load_cplx_C"/>
</dbReference>
<keyword evidence="8" id="KW-0238">DNA-binding</keyword>
<evidence type="ECO:0000256" key="6">
    <source>
        <dbReference type="ARBA" id="ARBA00022741"/>
    </source>
</evidence>
<dbReference type="FunFam" id="3.40.50.300:FF:000395">
    <property type="entry name" value="Replication factor C subunit 1"/>
    <property type="match status" value="1"/>
</dbReference>
<reference evidence="14" key="1">
    <citation type="journal article" date="2021" name="Open Biol.">
        <title>Shared evolutionary footprints suggest mitochondrial oxidative damage underlies multiple complex I losses in fungi.</title>
        <authorList>
            <person name="Schikora-Tamarit M.A."/>
            <person name="Marcet-Houben M."/>
            <person name="Nosek J."/>
            <person name="Gabaldon T."/>
        </authorList>
    </citation>
    <scope>NUCLEOTIDE SEQUENCE</scope>
    <source>
        <strain evidence="14">CBS2887</strain>
    </source>
</reference>
<dbReference type="Pfam" id="PF25361">
    <property type="entry name" value="AAA_lid_RFC1"/>
    <property type="match status" value="1"/>
</dbReference>
<dbReference type="InterPro" id="IPR001357">
    <property type="entry name" value="BRCT_dom"/>
</dbReference>
<feature type="compositionally biased region" description="Low complexity" evidence="12">
    <location>
        <begin position="141"/>
        <end position="169"/>
    </location>
</feature>
<keyword evidence="9 10" id="KW-0539">Nucleus</keyword>
<feature type="compositionally biased region" description="Basic and acidic residues" evidence="12">
    <location>
        <begin position="861"/>
        <end position="872"/>
    </location>
</feature>
<proteinExistence type="inferred from homology"/>
<evidence type="ECO:0000256" key="2">
    <source>
        <dbReference type="ARBA" id="ARBA00006116"/>
    </source>
</evidence>
<dbReference type="InterPro" id="IPR003959">
    <property type="entry name" value="ATPase_AAA_core"/>
</dbReference>
<feature type="region of interest" description="Disordered" evidence="12">
    <location>
        <begin position="1"/>
        <end position="202"/>
    </location>
</feature>
<dbReference type="GO" id="GO:0006271">
    <property type="term" value="P:DNA strand elongation involved in DNA replication"/>
    <property type="evidence" value="ECO:0007669"/>
    <property type="project" value="UniProtKB-ARBA"/>
</dbReference>
<dbReference type="AlphaFoldDB" id="A0A9P8Q163"/>
<name>A0A9P8Q163_WICPI</name>
<dbReference type="InterPro" id="IPR027417">
    <property type="entry name" value="P-loop_NTPase"/>
</dbReference>
<dbReference type="PIRSF" id="PIRSF036578">
    <property type="entry name" value="RFC1"/>
    <property type="match status" value="1"/>
</dbReference>
<dbReference type="SMART" id="SM00292">
    <property type="entry name" value="BRCT"/>
    <property type="match status" value="1"/>
</dbReference>
<feature type="compositionally biased region" description="Basic and acidic residues" evidence="12">
    <location>
        <begin position="51"/>
        <end position="64"/>
    </location>
</feature>
<sequence length="889" mass="98227">MVDIRDFFSKKPKAKTATSISSRPKKVSSSPVKAKRKLEPEVIELSDDEAVSVKDEPKAKKAKTEPSTSSVTTSSKHLPVKSELKVRREKTLFIPDDEEDEAMEDHKDDDDGDDEFIQIDDNYELIGDLDKLPKSRTSTRANTSNKSKPSSPAKPKSPAAKKTPSSSAKKATHTPTFSVHDILAKIPDAELPETSDSDPKPNFFALKQKQESVPQSSMSSIEIPEGQPNCLTGLTIVFTGVLPNLSREDCEALGQKYGAKITKSISGKTSLVVLGSEAGPSKVKKIKQHKIKAIDQDGFLQLIKGMPAEGGDSLEAEKARELKEREEAKAQEQAETLRLQDEVKEKERQKQMKKALSEGKVLKKEVLDSEKLWTVKYAPSKLEEICGNKASVNKLKDWLTNWNKDTTEFKAVLIHGPPGIGKTTAAHLVANSLGYDVLEKNASDVRSQSLLKDGIGNILNNTSVMGFINGNSDKNSNGNKFCFIMDEVDGMSGGDRGGVGCLAAFARTTSTPLILICNDKSLPKMRPFDRCTLEIPFRRPTAKDMKSRLMTIALRERIKLDPNVIDQLVQATGNDIRQIINLLSTVSMTSKTIGSDNSKDISKNWQKNVALKPFDITPRLFSGGNYLEKTALPLYKKMELYFDDHMFVPTMIQENYLNTQPMNARSSSAHLRAVANAADSISRGDLVDSKIHSGEQLWSLMPYHSIMSTILPASYVAGSCGRVNFTSWFGNNSKTGKYSRLLSDLYYKSRLRTGTTAQELRLQYVPLLVEKLLTPLLKSGVESLDEIIEILDYYFLTKEDYDTLMEYPLGRASTAAVLKKIPSKVKTAFTKKYNTSNHPVAGGKYTQSANAVKANKGTQKIAEEKKTKKSAADEDTDGIEVDPEEEAVM</sequence>
<dbReference type="GO" id="GO:0006281">
    <property type="term" value="P:DNA repair"/>
    <property type="evidence" value="ECO:0007669"/>
    <property type="project" value="InterPro"/>
</dbReference>
<dbReference type="FunFam" id="1.20.272.10:FF:000005">
    <property type="entry name" value="Replication factor C subunit 1"/>
    <property type="match status" value="1"/>
</dbReference>
<dbReference type="PROSITE" id="PS50172">
    <property type="entry name" value="BRCT"/>
    <property type="match status" value="1"/>
</dbReference>
<feature type="compositionally biased region" description="Acidic residues" evidence="12">
    <location>
        <begin position="41"/>
        <end position="50"/>
    </location>
</feature>
<dbReference type="InterPro" id="IPR047854">
    <property type="entry name" value="RFC_lid"/>
</dbReference>
<keyword evidence="4" id="KW-0597">Phosphoprotein</keyword>
<dbReference type="GO" id="GO:0005634">
    <property type="term" value="C:nucleus"/>
    <property type="evidence" value="ECO:0007669"/>
    <property type="project" value="UniProtKB-SubCell"/>
</dbReference>
<dbReference type="Gene3D" id="3.40.50.300">
    <property type="entry name" value="P-loop containing nucleotide triphosphate hydrolases"/>
    <property type="match status" value="1"/>
</dbReference>
<evidence type="ECO:0000256" key="1">
    <source>
        <dbReference type="ARBA" id="ARBA00004123"/>
    </source>
</evidence>
<feature type="coiled-coil region" evidence="11">
    <location>
        <begin position="311"/>
        <end position="349"/>
    </location>
</feature>
<protein>
    <recommendedName>
        <fullName evidence="3 10">Replication factor C subunit 1</fullName>
    </recommendedName>
</protein>
<dbReference type="OrthoDB" id="446168at2759"/>
<accession>A0A9P8Q163</accession>
<dbReference type="SUPFAM" id="SSF48019">
    <property type="entry name" value="post-AAA+ oligomerization domain-like"/>
    <property type="match status" value="1"/>
</dbReference>
<evidence type="ECO:0000313" key="15">
    <source>
        <dbReference type="Proteomes" id="UP000774326"/>
    </source>
</evidence>
<feature type="compositionally biased region" description="Basic and acidic residues" evidence="12">
    <location>
        <begin position="80"/>
        <end position="91"/>
    </location>
</feature>
<organism evidence="14 15">
    <name type="scientific">Wickerhamomyces pijperi</name>
    <name type="common">Yeast</name>
    <name type="synonym">Pichia pijperi</name>
    <dbReference type="NCBI Taxonomy" id="599730"/>
    <lineage>
        <taxon>Eukaryota</taxon>
        <taxon>Fungi</taxon>
        <taxon>Dikarya</taxon>
        <taxon>Ascomycota</taxon>
        <taxon>Saccharomycotina</taxon>
        <taxon>Saccharomycetes</taxon>
        <taxon>Phaffomycetales</taxon>
        <taxon>Wickerhamomycetaceae</taxon>
        <taxon>Wickerhamomyces</taxon>
    </lineage>
</organism>
<evidence type="ECO:0000259" key="13">
    <source>
        <dbReference type="PROSITE" id="PS50172"/>
    </source>
</evidence>
<dbReference type="CDD" id="cd22249">
    <property type="entry name" value="UDM1_RNF168_RNF169-like"/>
    <property type="match status" value="1"/>
</dbReference>
<evidence type="ECO:0000256" key="10">
    <source>
        <dbReference type="PIRNR" id="PIRNR036578"/>
    </source>
</evidence>
<dbReference type="SUPFAM" id="SSF52113">
    <property type="entry name" value="BRCT domain"/>
    <property type="match status" value="1"/>
</dbReference>
<dbReference type="GO" id="GO:0003689">
    <property type="term" value="F:DNA clamp loader activity"/>
    <property type="evidence" value="ECO:0007669"/>
    <property type="project" value="UniProtKB-UniRule"/>
</dbReference>
<keyword evidence="5 10" id="KW-0235">DNA replication</keyword>
<feature type="domain" description="BRCT" evidence="13">
    <location>
        <begin position="226"/>
        <end position="304"/>
    </location>
</feature>
<keyword evidence="6 10" id="KW-0547">Nucleotide-binding</keyword>
<feature type="region of interest" description="Disordered" evidence="12">
    <location>
        <begin position="853"/>
        <end position="889"/>
    </location>
</feature>
<evidence type="ECO:0000313" key="14">
    <source>
        <dbReference type="EMBL" id="KAH3682303.1"/>
    </source>
</evidence>
<keyword evidence="11" id="KW-0175">Coiled coil</keyword>
<dbReference type="InterPro" id="IPR003593">
    <property type="entry name" value="AAA+_ATPase"/>
</dbReference>
<dbReference type="Gene3D" id="1.10.8.60">
    <property type="match status" value="1"/>
</dbReference>
<gene>
    <name evidence="14" type="ORF">WICPIJ_006718</name>
</gene>
<evidence type="ECO:0000256" key="5">
    <source>
        <dbReference type="ARBA" id="ARBA00022705"/>
    </source>
</evidence>
<dbReference type="GO" id="GO:0005524">
    <property type="term" value="F:ATP binding"/>
    <property type="evidence" value="ECO:0007669"/>
    <property type="project" value="UniProtKB-UniRule"/>
</dbReference>
<comment type="subcellular location">
    <subcellularLocation>
        <location evidence="1 10">Nucleus</location>
    </subcellularLocation>
</comment>
<dbReference type="GO" id="GO:0003677">
    <property type="term" value="F:DNA binding"/>
    <property type="evidence" value="ECO:0007669"/>
    <property type="project" value="UniProtKB-KW"/>
</dbReference>
<evidence type="ECO:0000256" key="12">
    <source>
        <dbReference type="SAM" id="MobiDB-lite"/>
    </source>
</evidence>
<dbReference type="SUPFAM" id="SSF52540">
    <property type="entry name" value="P-loop containing nucleoside triphosphate hydrolases"/>
    <property type="match status" value="1"/>
</dbReference>
<evidence type="ECO:0000256" key="9">
    <source>
        <dbReference type="ARBA" id="ARBA00023242"/>
    </source>
</evidence>
<keyword evidence="15" id="KW-1185">Reference proteome</keyword>
<dbReference type="Gene3D" id="3.40.50.10190">
    <property type="entry name" value="BRCT domain"/>
    <property type="match status" value="1"/>
</dbReference>
<dbReference type="GO" id="GO:0016887">
    <property type="term" value="F:ATP hydrolysis activity"/>
    <property type="evidence" value="ECO:0007669"/>
    <property type="project" value="InterPro"/>
</dbReference>
<dbReference type="EMBL" id="JAEUBG010003780">
    <property type="protein sequence ID" value="KAH3682303.1"/>
    <property type="molecule type" value="Genomic_DNA"/>
</dbReference>
<dbReference type="PANTHER" id="PTHR23389">
    <property type="entry name" value="CHROMOSOME TRANSMISSION FIDELITY FACTOR 18"/>
    <property type="match status" value="1"/>
</dbReference>
<dbReference type="SMART" id="SM00382">
    <property type="entry name" value="AAA"/>
    <property type="match status" value="1"/>
</dbReference>
<reference evidence="14" key="2">
    <citation type="submission" date="2021-01" db="EMBL/GenBank/DDBJ databases">
        <authorList>
            <person name="Schikora-Tamarit M.A."/>
        </authorList>
    </citation>
    <scope>NUCLEOTIDE SEQUENCE</scope>
    <source>
        <strain evidence="14">CBS2887</strain>
    </source>
</reference>
<dbReference type="Pfam" id="PF00004">
    <property type="entry name" value="AAA"/>
    <property type="match status" value="1"/>
</dbReference>
<dbReference type="FunFam" id="3.40.50.10190:FF:000001">
    <property type="entry name" value="Replication factor C subunit 1"/>
    <property type="match status" value="1"/>
</dbReference>
<dbReference type="Gene3D" id="1.20.272.10">
    <property type="match status" value="1"/>
</dbReference>
<dbReference type="GO" id="GO:0005663">
    <property type="term" value="C:DNA replication factor C complex"/>
    <property type="evidence" value="ECO:0007669"/>
    <property type="project" value="InterPro"/>
</dbReference>
<dbReference type="CDD" id="cd00009">
    <property type="entry name" value="AAA"/>
    <property type="match status" value="1"/>
</dbReference>
<dbReference type="InterPro" id="IPR013725">
    <property type="entry name" value="DNA_replication_fac_RFC1_C"/>
</dbReference>
<dbReference type="Pfam" id="PF00533">
    <property type="entry name" value="BRCT"/>
    <property type="match status" value="1"/>
</dbReference>
<evidence type="ECO:0000256" key="3">
    <source>
        <dbReference type="ARBA" id="ARBA00020401"/>
    </source>
</evidence>
<dbReference type="InterPro" id="IPR012178">
    <property type="entry name" value="RFC1"/>
</dbReference>
<evidence type="ECO:0000256" key="11">
    <source>
        <dbReference type="SAM" id="Coils"/>
    </source>
</evidence>
<feature type="compositionally biased region" description="Acidic residues" evidence="12">
    <location>
        <begin position="95"/>
        <end position="123"/>
    </location>
</feature>
<keyword evidence="7 10" id="KW-0067">ATP-binding</keyword>